<evidence type="ECO:0000256" key="9">
    <source>
        <dbReference type="ARBA" id="ARBA00022989"/>
    </source>
</evidence>
<feature type="transmembrane region" description="Helical" evidence="14">
    <location>
        <begin position="511"/>
        <end position="532"/>
    </location>
</feature>
<dbReference type="InterPro" id="IPR039431">
    <property type="entry name" value="Vta1/CALS_N"/>
</dbReference>
<keyword evidence="5" id="KW-0328">Glycosyltransferase</keyword>
<feature type="transmembrane region" description="Helical" evidence="14">
    <location>
        <begin position="1893"/>
        <end position="1914"/>
    </location>
</feature>
<organism evidence="16 17">
    <name type="scientific">Protea cynaroides</name>
    <dbReference type="NCBI Taxonomy" id="273540"/>
    <lineage>
        <taxon>Eukaryota</taxon>
        <taxon>Viridiplantae</taxon>
        <taxon>Streptophyta</taxon>
        <taxon>Embryophyta</taxon>
        <taxon>Tracheophyta</taxon>
        <taxon>Spermatophyta</taxon>
        <taxon>Magnoliopsida</taxon>
        <taxon>Proteales</taxon>
        <taxon>Proteaceae</taxon>
        <taxon>Protea</taxon>
    </lineage>
</organism>
<gene>
    <name evidence="16" type="ORF">NE237_004013</name>
</gene>
<comment type="similarity">
    <text evidence="2">Belongs to the glycosyltransferase 48 family.</text>
</comment>
<dbReference type="GO" id="GO:0005886">
    <property type="term" value="C:plasma membrane"/>
    <property type="evidence" value="ECO:0007669"/>
    <property type="project" value="UniProtKB-SubCell"/>
</dbReference>
<evidence type="ECO:0000256" key="1">
    <source>
        <dbReference type="ARBA" id="ARBA00004651"/>
    </source>
</evidence>
<evidence type="ECO:0000256" key="8">
    <source>
        <dbReference type="ARBA" id="ARBA00022960"/>
    </source>
</evidence>
<dbReference type="InterPro" id="IPR003440">
    <property type="entry name" value="Glyco_trans_48_dom"/>
</dbReference>
<keyword evidence="11" id="KW-0961">Cell wall biogenesis/degradation</keyword>
<keyword evidence="8" id="KW-0133">Cell shape</keyword>
<dbReference type="FunFam" id="1.25.40.270:FF:000002">
    <property type="entry name" value="callose synthase 3"/>
    <property type="match status" value="1"/>
</dbReference>
<accession>A0A9Q0KIL6</accession>
<evidence type="ECO:0000256" key="5">
    <source>
        <dbReference type="ARBA" id="ARBA00022676"/>
    </source>
</evidence>
<feature type="transmembrane region" description="Helical" evidence="14">
    <location>
        <begin position="709"/>
        <end position="726"/>
    </location>
</feature>
<dbReference type="InterPro" id="IPR058851">
    <property type="entry name" value="CALS1_helical"/>
</dbReference>
<feature type="transmembrane region" description="Helical" evidence="14">
    <location>
        <begin position="1560"/>
        <end position="1582"/>
    </location>
</feature>
<dbReference type="Pfam" id="PF14288">
    <property type="entry name" value="FKS1_dom1"/>
    <property type="match status" value="1"/>
</dbReference>
<evidence type="ECO:0000313" key="16">
    <source>
        <dbReference type="EMBL" id="KAJ4970914.1"/>
    </source>
</evidence>
<comment type="caution">
    <text evidence="16">The sequence shown here is derived from an EMBL/GenBank/DDBJ whole genome shotgun (WGS) entry which is preliminary data.</text>
</comment>
<dbReference type="Pfam" id="PF25968">
    <property type="entry name" value="CALS1"/>
    <property type="match status" value="1"/>
</dbReference>
<keyword evidence="6" id="KW-0808">Transferase</keyword>
<dbReference type="InterPro" id="IPR026899">
    <property type="entry name" value="FKS1-like_dom1"/>
</dbReference>
<dbReference type="OrthoDB" id="1880850at2759"/>
<dbReference type="GO" id="GO:0000148">
    <property type="term" value="C:1,3-beta-D-glucan synthase complex"/>
    <property type="evidence" value="ECO:0007669"/>
    <property type="project" value="InterPro"/>
</dbReference>
<keyword evidence="7 14" id="KW-0812">Transmembrane</keyword>
<keyword evidence="17" id="KW-1185">Reference proteome</keyword>
<dbReference type="Proteomes" id="UP001141806">
    <property type="component" value="Unassembled WGS sequence"/>
</dbReference>
<dbReference type="SMART" id="SM01205">
    <property type="entry name" value="FKS1_dom1"/>
    <property type="match status" value="1"/>
</dbReference>
<evidence type="ECO:0000313" key="17">
    <source>
        <dbReference type="Proteomes" id="UP001141806"/>
    </source>
</evidence>
<feature type="transmembrane region" description="Helical" evidence="14">
    <location>
        <begin position="1594"/>
        <end position="1615"/>
    </location>
</feature>
<evidence type="ECO:0000256" key="2">
    <source>
        <dbReference type="ARBA" id="ARBA00009040"/>
    </source>
</evidence>
<feature type="transmembrane region" description="Helical" evidence="14">
    <location>
        <begin position="552"/>
        <end position="572"/>
    </location>
</feature>
<feature type="transmembrane region" description="Helical" evidence="14">
    <location>
        <begin position="1681"/>
        <end position="1705"/>
    </location>
</feature>
<name>A0A9Q0KIL6_9MAGN</name>
<feature type="transmembrane region" description="Helical" evidence="14">
    <location>
        <begin position="1517"/>
        <end position="1540"/>
    </location>
</feature>
<sequence>MSSRRGSEQPPQRRIMRTQTVGNLGESIIDSEVVPSSLVEIAPILRVANEIESSNPRVAYLCRFYAFEKAHRLDPTSSGRGVRQFKTALLQRLERENDPTLKGRVKKSDAREMQSFYQQYYKKYIQALQHSDRADRAQLTKAYQTAAVLFEVLKAVNLTQAVELDNEILETHNKVAEKTEIYVPYNILPLDPDSANQAIMKFPEIQAAVVALRNTRGLPWPRDYKKKLDEDILDWLQAIFGFQKDNVANQREHLILLLANVHIRQFPKPDQQPKLDERALTDVMKKLFKNYKRWCKYLNRKSSLWLPTIQQEVQQRKLLYMGLYLLIWGEAANLRFMPECLCYIYHHMAFELYGMLAGNVSPMTGENVKPAYGGEEEAFLRKVVTPIYETIAEEAKRSKTAKSKHSHWRNYDDLNEYFWSVDCFRLGWPMRADADFFCKPLNEPHGDKNGESKPTRDRWVGKINFVEIRSFWHIFRSFDRMWSFLILCLQAMIIVAWNGSGEPSSIFDADVFKKVLSVFITAAILKLGQAFLDLFLSWKARRSMSFPVKLRYILKLVSAAAWVIVLPVTYAYTWENPPGFAQTIKNWFGNGAQSTSLYVLAVVIYLSPNMLAAVFFLFPFVRRFLERSNNKIVMLVMWWSQPRLYVGRGMHESTFSLLKYSIFWVLLLITKITFSYYIEIKPLVGPTKTVMQIHITDFKWHEFFPQARNNIGVVIALWAPIILVYFMDTQIWYAIFSTLVGGLYGAFRRLGEIRTLGMLRSRFESLPGAFNASLIPVEKSEKPKRKGLKATLSRKFDEIPVHKEKERAKFAQLWNQIIESFRDEDLISNGEMDLLLVPYWADRDLKRIQWPPFLLASKIPIALDMAKDSKGNDRELKKRLHTDNYMSCAVNECYASFRNIMNYLVQGDQEKNVINFIFSEVDNRIEAGTLISELKMSALPKLYEHFVKLIEYLQGNNPDERDKVVILFQDMLEVVTRDIMEVSQIPSFQESTHGGSYGRQEGLTPLDRQTELFDSPGAIRFPIKPETAAWKEKIKRLHLLLTVKESAMDVPTNLEARRRISFFSNSLFMDMPEAPKVRNMLSFSVLTPYYNEEVLFSKRDLELQNDDGVSILFYLQKIFPDEWTNFLERVGVERSEDPDEAVKESPDLEEELRLWASYRGQTLTKTVRGMMYYRKALELQAFLDMAKDDELLEGYKAVNPEEHSKNERSLFTQCVAVADMKFSYVVSCQKYGIDKRSGDAHAQDILRLMTTYPSLRVAYIDEVEPPNKDKNKKINQKVYYSALVKAAPKSPNSSEPVQQLDQVIYKIRLPGPPMLGEGKPENQNHAIIFTRGEGLQTIDMNQDNYMEEAFKMRNLLEEFLEKHEGVRYPSILGLREHIFTGSVSSLAWFMSNQETSFVTIGQRLLANPLKVRFHYGHPDIFDRIFHLTRGGVSKASKIINLSEDIFAGFNSTLREGNVTHHEYIQVGKGRDVGLNQISMFEAKIANGNGEQTLSRDIYRLGHRFDFFRMLSCYFTTVGFYISTLITVLTVYVFLYGRLYLVLSGLEEGLVTQTSIQNIKALQVALASQSFVQLGFLMALPMMMEIGLEKGFRNALTDFIMMQLQLAPVFFTFTLGTKTHYYGRTLLHGGAEYRGTGRGFVVFHAKFAENYRLYSRSHFVKGIELMILLIVYQLFGSTYRGAVSYILITFSMWFMVGTWLFAPFLFNPSGFEWQKIVDDWTDWNKWISNRGGIGVPAEKSWESWWEKEREHLKYSGKRGIIVEILLAVRFFIYQYGLVYHLNITKKTRSVLVYGASWFVIVAVLIVMKTVSVGRRRFSANFQLVFRLIKGLIFITFLSILVALIALPHMTLRDIFVCILAFMPTGWGLLQIAQASKPLVEKAGFWGSVRTLARGYEIVMGLLLFSPIAFLAWFPFVSEFQTRMLFNQAFSRGLQIRRILGGQKKDRSSRNKE</sequence>
<comment type="catalytic activity">
    <reaction evidence="13">
        <text>[(1-&gt;3)-beta-D-glucosyl](n) + UDP-alpha-D-glucose = [(1-&gt;3)-beta-D-glucosyl](n+1) + UDP + H(+)</text>
        <dbReference type="Rhea" id="RHEA:21476"/>
        <dbReference type="Rhea" id="RHEA-COMP:11146"/>
        <dbReference type="Rhea" id="RHEA-COMP:14303"/>
        <dbReference type="ChEBI" id="CHEBI:15378"/>
        <dbReference type="ChEBI" id="CHEBI:37671"/>
        <dbReference type="ChEBI" id="CHEBI:58223"/>
        <dbReference type="ChEBI" id="CHEBI:58885"/>
        <dbReference type="EC" id="2.4.1.34"/>
    </reaction>
</comment>
<dbReference type="GO" id="GO:0008360">
    <property type="term" value="P:regulation of cell shape"/>
    <property type="evidence" value="ECO:0007669"/>
    <property type="project" value="UniProtKB-KW"/>
</dbReference>
<feature type="transmembrane region" description="Helical" evidence="14">
    <location>
        <begin position="732"/>
        <end position="751"/>
    </location>
</feature>
<dbReference type="Gene3D" id="1.25.40.270">
    <property type="entry name" value="Vacuolar protein sorting-associated protein vta1"/>
    <property type="match status" value="1"/>
</dbReference>
<dbReference type="EC" id="2.4.1.34" evidence="3"/>
<protein>
    <recommendedName>
        <fullName evidence="12">1,3-beta-glucan synthase</fullName>
        <ecNumber evidence="3">2.4.1.34</ecNumber>
    </recommendedName>
    <alternativeName>
        <fullName evidence="12">1,3-beta-glucan synthase</fullName>
    </alternativeName>
</protein>
<evidence type="ECO:0000256" key="14">
    <source>
        <dbReference type="SAM" id="Phobius"/>
    </source>
</evidence>
<evidence type="ECO:0000256" key="6">
    <source>
        <dbReference type="ARBA" id="ARBA00022679"/>
    </source>
</evidence>
<dbReference type="EMBL" id="JAMYWD010000005">
    <property type="protein sequence ID" value="KAJ4970914.1"/>
    <property type="molecule type" value="Genomic_DNA"/>
</dbReference>
<feature type="transmembrane region" description="Helical" evidence="14">
    <location>
        <begin position="481"/>
        <end position="499"/>
    </location>
</feature>
<feature type="transmembrane region" description="Helical" evidence="14">
    <location>
        <begin position="657"/>
        <end position="678"/>
    </location>
</feature>
<comment type="subcellular location">
    <subcellularLocation>
        <location evidence="1">Cell membrane</location>
        <topology evidence="1">Multi-pass membrane protein</topology>
    </subcellularLocation>
</comment>
<keyword evidence="4" id="KW-1003">Cell membrane</keyword>
<feature type="domain" description="1,3-beta-glucan synthase component FKS1-like" evidence="15">
    <location>
        <begin position="315"/>
        <end position="431"/>
    </location>
</feature>
<feature type="transmembrane region" description="Helical" evidence="14">
    <location>
        <begin position="597"/>
        <end position="620"/>
    </location>
</feature>
<feature type="transmembrane region" description="Helical" evidence="14">
    <location>
        <begin position="1826"/>
        <end position="1846"/>
    </location>
</feature>
<evidence type="ECO:0000256" key="3">
    <source>
        <dbReference type="ARBA" id="ARBA00012589"/>
    </source>
</evidence>
<dbReference type="Pfam" id="PF04652">
    <property type="entry name" value="Vta1"/>
    <property type="match status" value="1"/>
</dbReference>
<evidence type="ECO:0000256" key="10">
    <source>
        <dbReference type="ARBA" id="ARBA00023136"/>
    </source>
</evidence>
<dbReference type="PANTHER" id="PTHR12741">
    <property type="entry name" value="LYST-INTERACTING PROTEIN LIP5 DOPAMINE RESPONSIVE PROTEIN DRG-1"/>
    <property type="match status" value="1"/>
</dbReference>
<feature type="transmembrane region" description="Helical" evidence="14">
    <location>
        <begin position="1759"/>
        <end position="1777"/>
    </location>
</feature>
<reference evidence="16" key="1">
    <citation type="journal article" date="2023" name="Plant J.">
        <title>The genome of the king protea, Protea cynaroides.</title>
        <authorList>
            <person name="Chang J."/>
            <person name="Duong T.A."/>
            <person name="Schoeman C."/>
            <person name="Ma X."/>
            <person name="Roodt D."/>
            <person name="Barker N."/>
            <person name="Li Z."/>
            <person name="Van de Peer Y."/>
            <person name="Mizrachi E."/>
        </authorList>
    </citation>
    <scope>NUCLEOTIDE SEQUENCE</scope>
    <source>
        <tissue evidence="16">Young leaves</tissue>
    </source>
</reference>
<dbReference type="GO" id="GO:0071555">
    <property type="term" value="P:cell wall organization"/>
    <property type="evidence" value="ECO:0007669"/>
    <property type="project" value="UniProtKB-KW"/>
</dbReference>
<feature type="transmembrane region" description="Helical" evidence="14">
    <location>
        <begin position="1853"/>
        <end position="1873"/>
    </location>
</feature>
<dbReference type="GO" id="GO:0003843">
    <property type="term" value="F:1,3-beta-D-glucan synthase activity"/>
    <property type="evidence" value="ECO:0007669"/>
    <property type="project" value="UniProtKB-EC"/>
</dbReference>
<evidence type="ECO:0000256" key="11">
    <source>
        <dbReference type="ARBA" id="ARBA00023316"/>
    </source>
</evidence>
<evidence type="ECO:0000256" key="13">
    <source>
        <dbReference type="ARBA" id="ARBA00047777"/>
    </source>
</evidence>
<keyword evidence="9 14" id="KW-1133">Transmembrane helix</keyword>
<evidence type="ECO:0000256" key="7">
    <source>
        <dbReference type="ARBA" id="ARBA00022692"/>
    </source>
</evidence>
<dbReference type="PANTHER" id="PTHR12741:SF48">
    <property type="entry name" value="1,3-BETA-GLUCAN SYNTHASE COMPONENT FKS1-RELATED"/>
    <property type="match status" value="1"/>
</dbReference>
<dbReference type="Pfam" id="PF02364">
    <property type="entry name" value="Glucan_synthase"/>
    <property type="match status" value="1"/>
</dbReference>
<dbReference type="GO" id="GO:0006075">
    <property type="term" value="P:(1-&gt;3)-beta-D-glucan biosynthetic process"/>
    <property type="evidence" value="ECO:0007669"/>
    <property type="project" value="InterPro"/>
</dbReference>
<evidence type="ECO:0000256" key="4">
    <source>
        <dbReference type="ARBA" id="ARBA00022475"/>
    </source>
</evidence>
<feature type="transmembrane region" description="Helical" evidence="14">
    <location>
        <begin position="1789"/>
        <end position="1806"/>
    </location>
</feature>
<evidence type="ECO:0000256" key="12">
    <source>
        <dbReference type="ARBA" id="ARBA00032165"/>
    </source>
</evidence>
<keyword evidence="10 14" id="KW-0472">Membrane</keyword>
<proteinExistence type="inferred from homology"/>
<dbReference type="InterPro" id="IPR023175">
    <property type="entry name" value="Vta1/CALS_N_sf"/>
</dbReference>
<evidence type="ECO:0000259" key="15">
    <source>
        <dbReference type="SMART" id="SM01205"/>
    </source>
</evidence>